<name>A0A1J1H6D4_PLARL</name>
<evidence type="ECO:0000313" key="2">
    <source>
        <dbReference type="EMBL" id="CRH00465.1"/>
    </source>
</evidence>
<feature type="transmembrane region" description="Helical" evidence="1">
    <location>
        <begin position="6"/>
        <end position="24"/>
    </location>
</feature>
<keyword evidence="1" id="KW-0812">Transmembrane</keyword>
<dbReference type="Proteomes" id="UP000220158">
    <property type="component" value="Chromosome 10"/>
</dbReference>
<dbReference type="VEuPathDB" id="PlasmoDB:PRELSG_1011900"/>
<dbReference type="RefSeq" id="XP_028533468.1">
    <property type="nucleotide sequence ID" value="XM_028677039.1"/>
</dbReference>
<keyword evidence="3" id="KW-1185">Reference proteome</keyword>
<dbReference type="KEGG" id="prel:PRELSG_1011900"/>
<evidence type="ECO:0000256" key="1">
    <source>
        <dbReference type="SAM" id="Phobius"/>
    </source>
</evidence>
<gene>
    <name evidence="2" type="ORF">PRELSG_1011900</name>
</gene>
<reference evidence="2 3" key="1">
    <citation type="submission" date="2015-04" db="EMBL/GenBank/DDBJ databases">
        <authorList>
            <consortium name="Pathogen Informatics"/>
        </authorList>
    </citation>
    <scope>NUCLEOTIDE SEQUENCE [LARGE SCALE GENOMIC DNA]</scope>
    <source>
        <strain evidence="2 3">SGS1</strain>
    </source>
</reference>
<dbReference type="OMA" id="TIATDSC"/>
<organism evidence="2 3">
    <name type="scientific">Plasmodium relictum</name>
    <dbReference type="NCBI Taxonomy" id="85471"/>
    <lineage>
        <taxon>Eukaryota</taxon>
        <taxon>Sar</taxon>
        <taxon>Alveolata</taxon>
        <taxon>Apicomplexa</taxon>
        <taxon>Aconoidasida</taxon>
        <taxon>Haemosporida</taxon>
        <taxon>Plasmodiidae</taxon>
        <taxon>Plasmodium</taxon>
        <taxon>Plasmodium (Haemamoeba)</taxon>
    </lineage>
</organism>
<protein>
    <submittedName>
        <fullName evidence="2">Uncharacterized protein</fullName>
    </submittedName>
</protein>
<dbReference type="GeneID" id="39736585"/>
<dbReference type="EMBL" id="LN835305">
    <property type="protein sequence ID" value="CRH00465.1"/>
    <property type="molecule type" value="Genomic_DNA"/>
</dbReference>
<dbReference type="AlphaFoldDB" id="A0A1J1H6D4"/>
<accession>A0A1J1H6D4</accession>
<keyword evidence="1" id="KW-0472">Membrane</keyword>
<sequence>MILNSNNSIILLVLFFYFLLFCKIKATKSSLYYRAQLKIDNGKNVYTKRKNDVAYKLFFLKKKKKYFYKNKSDFEKNLINVFSFNYKENNNNILYNINFQSEALKELIFPFSKVRKFIKCYIFDLDHDLIHKNIRNFQNENEINRIIISNNNNNNSINDMDNNNKSNNSNDINLIKIEKYINQQLIKLTNEILSMKKNYEKKKKEMKNNNYVMKWNFYINKKSNPLKCFVYLDLPEGTIMLKPSEINDKKFLISINALNEIRRNNKEILKNIYFKKFNITFDYIYKNCNFITLLVNKVLDQTYCINLFTMISLLSSLYILNDSFYQCFLYLLSSEIIWNPFIYNIWCNIYHTTLPLKLFMLKQTFSYSKIVFNSLIDYIRSKLIKIETILINSSLKNKLFLDTKEDNMYDKQNFKIATDDYNINDDEDEFIYI</sequence>
<proteinExistence type="predicted"/>
<keyword evidence="1" id="KW-1133">Transmembrane helix</keyword>
<dbReference type="OrthoDB" id="387373at2759"/>
<evidence type="ECO:0000313" key="3">
    <source>
        <dbReference type="Proteomes" id="UP000220158"/>
    </source>
</evidence>